<keyword evidence="1" id="KW-1133">Transmembrane helix</keyword>
<organism evidence="2 3">
    <name type="scientific">Fusarium torulosum</name>
    <dbReference type="NCBI Taxonomy" id="33205"/>
    <lineage>
        <taxon>Eukaryota</taxon>
        <taxon>Fungi</taxon>
        <taxon>Dikarya</taxon>
        <taxon>Ascomycota</taxon>
        <taxon>Pezizomycotina</taxon>
        <taxon>Sordariomycetes</taxon>
        <taxon>Hypocreomycetidae</taxon>
        <taxon>Hypocreales</taxon>
        <taxon>Nectriaceae</taxon>
        <taxon>Fusarium</taxon>
    </lineage>
</organism>
<reference evidence="2" key="1">
    <citation type="submission" date="2018-03" db="EMBL/GenBank/DDBJ databases">
        <authorList>
            <person name="Guldener U."/>
        </authorList>
    </citation>
    <scope>NUCLEOTIDE SEQUENCE</scope>
</reference>
<accession>A0AAE8MIT9</accession>
<feature type="transmembrane region" description="Helical" evidence="1">
    <location>
        <begin position="28"/>
        <end position="48"/>
    </location>
</feature>
<dbReference type="Proteomes" id="UP001187734">
    <property type="component" value="Unassembled WGS sequence"/>
</dbReference>
<name>A0AAE8MIT9_9HYPO</name>
<dbReference type="AlphaFoldDB" id="A0AAE8MIT9"/>
<evidence type="ECO:0000256" key="1">
    <source>
        <dbReference type="SAM" id="Phobius"/>
    </source>
</evidence>
<sequence length="136" mass="15178">MEPAVLYITLFAMTFVFSANTPLETPRQAIGGAFAAGVFAFLGGASFLTQILSSTVGRLWEEDIPLECYMEHRPRVSRRSRAKFGTGDRFYHKYGVCCSEKGNCVSCVKQQAEDARRFAGMGQDEFDRKMKEALAE</sequence>
<protein>
    <submittedName>
        <fullName evidence="2">Uncharacterized protein</fullName>
    </submittedName>
</protein>
<evidence type="ECO:0000313" key="3">
    <source>
        <dbReference type="Proteomes" id="UP001187734"/>
    </source>
</evidence>
<evidence type="ECO:0000313" key="2">
    <source>
        <dbReference type="EMBL" id="SPJ85552.1"/>
    </source>
</evidence>
<keyword evidence="3" id="KW-1185">Reference proteome</keyword>
<keyword evidence="1" id="KW-0472">Membrane</keyword>
<comment type="caution">
    <text evidence="2">The sequence shown here is derived from an EMBL/GenBank/DDBJ whole genome shotgun (WGS) entry which is preliminary data.</text>
</comment>
<gene>
    <name evidence="2" type="ORF">FTOL_11333</name>
</gene>
<dbReference type="EMBL" id="ONZP01000481">
    <property type="protein sequence ID" value="SPJ85552.1"/>
    <property type="molecule type" value="Genomic_DNA"/>
</dbReference>
<proteinExistence type="predicted"/>
<keyword evidence="1" id="KW-0812">Transmembrane</keyword>